<protein>
    <submittedName>
        <fullName evidence="1">Uncharacterized protein</fullName>
    </submittedName>
</protein>
<dbReference type="EMBL" id="CM000761">
    <property type="protein sequence ID" value="OQU89811.1"/>
    <property type="molecule type" value="Genomic_DNA"/>
</dbReference>
<reference evidence="1" key="2">
    <citation type="submission" date="2017-02" db="EMBL/GenBank/DDBJ databases">
        <title>WGS assembly of Sorghum bicolor.</title>
        <authorList>
            <person name="Paterson A."/>
            <person name="Mullet J."/>
            <person name="Bowers J."/>
            <person name="Bruggmann R."/>
            <person name="Dubchak I."/>
            <person name="Grimwood J."/>
            <person name="Gundlach H."/>
            <person name="Haberer G."/>
            <person name="Hellsten U."/>
            <person name="Mitros T."/>
            <person name="Poliakov A."/>
            <person name="Schmutz J."/>
            <person name="Spannagl M."/>
            <person name="Tang H."/>
            <person name="Wang X."/>
            <person name="Wicker T."/>
            <person name="Bharti A."/>
            <person name="Chapman J."/>
            <person name="Feltus F."/>
            <person name="Gowik U."/>
            <person name="Grigoriev I."/>
            <person name="Lyons E."/>
            <person name="Maher C."/>
            <person name="Martis M."/>
            <person name="Narechania A."/>
            <person name="Otillar R."/>
            <person name="Penning B."/>
            <person name="Salamov A."/>
            <person name="Wang Y."/>
            <person name="Zhang L."/>
            <person name="Carpita N."/>
            <person name="Freeling M."/>
            <person name="Gingle A."/>
            <person name="Hash C."/>
            <person name="Keller B."/>
            <person name="Klein P."/>
            <person name="Kresovich S."/>
            <person name="Mccann M."/>
            <person name="Ming R."/>
            <person name="Peterson D."/>
            <person name="Rahman M."/>
            <person name="Ware D."/>
            <person name="Westhoff P."/>
            <person name="Mayer K."/>
            <person name="Messing J."/>
            <person name="Sims D."/>
            <person name="Jenkins J."/>
            <person name="Shu S."/>
            <person name="Rokhsar D."/>
        </authorList>
    </citation>
    <scope>NUCLEOTIDE SEQUENCE</scope>
</reference>
<gene>
    <name evidence="1" type="ORF">SORBI_3002G274300</name>
</gene>
<evidence type="ECO:0000313" key="2">
    <source>
        <dbReference type="Proteomes" id="UP000000768"/>
    </source>
</evidence>
<reference evidence="2" key="3">
    <citation type="journal article" date="2018" name="Plant J.">
        <title>The Sorghum bicolor reference genome: improved assembly, gene annotations, a transcriptome atlas, and signatures of genome organization.</title>
        <authorList>
            <person name="McCormick R.F."/>
            <person name="Truong S.K."/>
            <person name="Sreedasyam A."/>
            <person name="Jenkins J."/>
            <person name="Shu S."/>
            <person name="Sims D."/>
            <person name="Kennedy M."/>
            <person name="Amirebrahimi M."/>
            <person name="Weers B.D."/>
            <person name="McKinley B."/>
            <person name="Mattison A."/>
            <person name="Morishige D.T."/>
            <person name="Grimwood J."/>
            <person name="Schmutz J."/>
            <person name="Mullet J.E."/>
        </authorList>
    </citation>
    <scope>NUCLEOTIDE SEQUENCE [LARGE SCALE GENOMIC DNA]</scope>
    <source>
        <strain evidence="2">cv. BTx623</strain>
    </source>
</reference>
<accession>A0A1B6QDQ5</accession>
<evidence type="ECO:0000313" key="1">
    <source>
        <dbReference type="EMBL" id="KXG36056.1"/>
    </source>
</evidence>
<keyword evidence="2" id="KW-1185">Reference proteome</keyword>
<name>A0A1B6QDQ5_SORBI</name>
<dbReference type="Proteomes" id="UP000000768">
    <property type="component" value="Chromosome 2"/>
</dbReference>
<dbReference type="EMBL" id="CM000761">
    <property type="protein sequence ID" value="KXG36056.1"/>
    <property type="molecule type" value="Genomic_DNA"/>
</dbReference>
<dbReference type="Gramene" id="KXG36056">
    <property type="protein sequence ID" value="KXG36056"/>
    <property type="gene ID" value="SORBI_3002G274300"/>
</dbReference>
<proteinExistence type="predicted"/>
<sequence length="123" mass="13026">MRTSGGPAPTGRADGVKSDPLRASLTCAKGMAADQAVVPIPRHQGRDVLQLPRDRACHVNPHVSVGGIMLGGPGLTGTPNGTGEAWQRMPVSSQLHNKKGQFTEKTEAGDTVRCCWNFQVLQV</sequence>
<dbReference type="Gramene" id="OQU89811">
    <property type="protein sequence ID" value="OQU89811"/>
    <property type="gene ID" value="SORBI_3002G274300"/>
</dbReference>
<dbReference type="AlphaFoldDB" id="A0A1B6QDQ5"/>
<organism evidence="1 2">
    <name type="scientific">Sorghum bicolor</name>
    <name type="common">Sorghum</name>
    <name type="synonym">Sorghum vulgare</name>
    <dbReference type="NCBI Taxonomy" id="4558"/>
    <lineage>
        <taxon>Eukaryota</taxon>
        <taxon>Viridiplantae</taxon>
        <taxon>Streptophyta</taxon>
        <taxon>Embryophyta</taxon>
        <taxon>Tracheophyta</taxon>
        <taxon>Spermatophyta</taxon>
        <taxon>Magnoliopsida</taxon>
        <taxon>Liliopsida</taxon>
        <taxon>Poales</taxon>
        <taxon>Poaceae</taxon>
        <taxon>PACMAD clade</taxon>
        <taxon>Panicoideae</taxon>
        <taxon>Andropogonodae</taxon>
        <taxon>Andropogoneae</taxon>
        <taxon>Sorghinae</taxon>
        <taxon>Sorghum</taxon>
    </lineage>
</organism>
<dbReference type="InParanoid" id="A0A1B6QDQ5"/>
<reference evidence="1 2" key="1">
    <citation type="journal article" date="2009" name="Nature">
        <title>The Sorghum bicolor genome and the diversification of grasses.</title>
        <authorList>
            <person name="Paterson A.H."/>
            <person name="Bowers J.E."/>
            <person name="Bruggmann R."/>
            <person name="Dubchak I."/>
            <person name="Grimwood J."/>
            <person name="Gundlach H."/>
            <person name="Haberer G."/>
            <person name="Hellsten U."/>
            <person name="Mitros T."/>
            <person name="Poliakov A."/>
            <person name="Schmutz J."/>
            <person name="Spannagl M."/>
            <person name="Tang H."/>
            <person name="Wang X."/>
            <person name="Wicker T."/>
            <person name="Bharti A.K."/>
            <person name="Chapman J."/>
            <person name="Feltus F.A."/>
            <person name="Gowik U."/>
            <person name="Grigoriev I.V."/>
            <person name="Lyons E."/>
            <person name="Maher C.A."/>
            <person name="Martis M."/>
            <person name="Narechania A."/>
            <person name="Otillar R.P."/>
            <person name="Penning B.W."/>
            <person name="Salamov A.A."/>
            <person name="Wang Y."/>
            <person name="Zhang L."/>
            <person name="Carpita N.C."/>
            <person name="Freeling M."/>
            <person name="Gingle A.R."/>
            <person name="Hash C.T."/>
            <person name="Keller B."/>
            <person name="Klein P."/>
            <person name="Kresovich S."/>
            <person name="McCann M.C."/>
            <person name="Ming R."/>
            <person name="Peterson D.G."/>
            <person name="Mehboob-ur-Rahman"/>
            <person name="Ware D."/>
            <person name="Westhoff P."/>
            <person name="Mayer K.F."/>
            <person name="Messing J."/>
            <person name="Rokhsar D.S."/>
        </authorList>
    </citation>
    <scope>NUCLEOTIDE SEQUENCE [LARGE SCALE GENOMIC DNA]</scope>
    <source>
        <strain evidence="2">cv. BTx623</strain>
    </source>
</reference>